<protein>
    <submittedName>
        <fullName evidence="1">Uncharacterized protein</fullName>
    </submittedName>
</protein>
<gene>
    <name evidence="1" type="ORF">D5086_018610</name>
</gene>
<evidence type="ECO:0000313" key="2">
    <source>
        <dbReference type="Proteomes" id="UP000309997"/>
    </source>
</evidence>
<reference evidence="1 2" key="1">
    <citation type="journal article" date="2024" name="Plant Biotechnol. J.">
        <title>Genome and CRISPR/Cas9 system of a widespread forest tree (Populus alba) in the world.</title>
        <authorList>
            <person name="Liu Y.J."/>
            <person name="Jiang P.F."/>
            <person name="Han X.M."/>
            <person name="Li X.Y."/>
            <person name="Wang H.M."/>
            <person name="Wang Y.J."/>
            <person name="Wang X.X."/>
            <person name="Zeng Q.Y."/>
        </authorList>
    </citation>
    <scope>NUCLEOTIDE SEQUENCE [LARGE SCALE GENOMIC DNA]</scope>
    <source>
        <strain evidence="2">cv. PAL-ZL1</strain>
    </source>
</reference>
<sequence>MADNNSTSDCVGTVLPRMDAGHFSREDPLLMHLQGTPDKSINITIASASLQSFTEQQWRTNQQDITNTARTDYNLQNLLAGDVVDKLLKEWKSGEIIGRTDDHGSYNFFGFLGEYKVSLQYGNRTANSTLSLCKRPSKKFKGWAYGWPHLSCQRRVHFMSPMSLQILITTLQPPIYNVEQFVQVAGDFH</sequence>
<accession>A0ACC4BQ92</accession>
<name>A0ACC4BQ92_POPAL</name>
<evidence type="ECO:0000313" key="1">
    <source>
        <dbReference type="EMBL" id="KAL3580775.1"/>
    </source>
</evidence>
<dbReference type="EMBL" id="RCHU02000009">
    <property type="protein sequence ID" value="KAL3580775.1"/>
    <property type="molecule type" value="Genomic_DNA"/>
</dbReference>
<organism evidence="1 2">
    <name type="scientific">Populus alba</name>
    <name type="common">White poplar</name>
    <dbReference type="NCBI Taxonomy" id="43335"/>
    <lineage>
        <taxon>Eukaryota</taxon>
        <taxon>Viridiplantae</taxon>
        <taxon>Streptophyta</taxon>
        <taxon>Embryophyta</taxon>
        <taxon>Tracheophyta</taxon>
        <taxon>Spermatophyta</taxon>
        <taxon>Magnoliopsida</taxon>
        <taxon>eudicotyledons</taxon>
        <taxon>Gunneridae</taxon>
        <taxon>Pentapetalae</taxon>
        <taxon>rosids</taxon>
        <taxon>fabids</taxon>
        <taxon>Malpighiales</taxon>
        <taxon>Salicaceae</taxon>
        <taxon>Saliceae</taxon>
        <taxon>Populus</taxon>
    </lineage>
</organism>
<keyword evidence="2" id="KW-1185">Reference proteome</keyword>
<comment type="caution">
    <text evidence="1">The sequence shown here is derived from an EMBL/GenBank/DDBJ whole genome shotgun (WGS) entry which is preliminary data.</text>
</comment>
<proteinExistence type="predicted"/>
<dbReference type="Proteomes" id="UP000309997">
    <property type="component" value="Unassembled WGS sequence"/>
</dbReference>